<evidence type="ECO:0000313" key="2">
    <source>
        <dbReference type="EMBL" id="RKG99306.1"/>
    </source>
</evidence>
<dbReference type="EMBL" id="RAWE01000117">
    <property type="protein sequence ID" value="RKG99306.1"/>
    <property type="molecule type" value="Genomic_DNA"/>
</dbReference>
<dbReference type="Pfam" id="PF05593">
    <property type="entry name" value="RHS_repeat"/>
    <property type="match status" value="1"/>
</dbReference>
<dbReference type="InterPro" id="IPR031325">
    <property type="entry name" value="RHS_repeat"/>
</dbReference>
<feature type="domain" description="DUF6531" evidence="1">
    <location>
        <begin position="166"/>
        <end position="203"/>
    </location>
</feature>
<organism evidence="2 3">
    <name type="scientific">Corallococcus carmarthensis</name>
    <dbReference type="NCBI Taxonomy" id="2316728"/>
    <lineage>
        <taxon>Bacteria</taxon>
        <taxon>Pseudomonadati</taxon>
        <taxon>Myxococcota</taxon>
        <taxon>Myxococcia</taxon>
        <taxon>Myxococcales</taxon>
        <taxon>Cystobacterineae</taxon>
        <taxon>Myxococcaceae</taxon>
        <taxon>Corallococcus</taxon>
    </lineage>
</organism>
<accession>A0A3A8JWJ8</accession>
<dbReference type="PANTHER" id="PTHR32305">
    <property type="match status" value="1"/>
</dbReference>
<reference evidence="3" key="1">
    <citation type="submission" date="2018-09" db="EMBL/GenBank/DDBJ databases">
        <authorList>
            <person name="Livingstone P.G."/>
            <person name="Whitworth D.E."/>
        </authorList>
    </citation>
    <scope>NUCLEOTIDE SEQUENCE [LARGE SCALE GENOMIC DNA]</scope>
    <source>
        <strain evidence="3">CA043D</strain>
    </source>
</reference>
<keyword evidence="3" id="KW-1185">Reference proteome</keyword>
<proteinExistence type="predicted"/>
<comment type="caution">
    <text evidence="2">The sequence shown here is derived from an EMBL/GenBank/DDBJ whole genome shotgun (WGS) entry which is preliminary data.</text>
</comment>
<evidence type="ECO:0000259" key="1">
    <source>
        <dbReference type="Pfam" id="PF20148"/>
    </source>
</evidence>
<evidence type="ECO:0000313" key="3">
    <source>
        <dbReference type="Proteomes" id="UP000268313"/>
    </source>
</evidence>
<name>A0A3A8JWJ8_9BACT</name>
<dbReference type="Pfam" id="PF20148">
    <property type="entry name" value="DUF6531"/>
    <property type="match status" value="1"/>
</dbReference>
<dbReference type="InterPro" id="IPR050708">
    <property type="entry name" value="T6SS_VgrG/RHS"/>
</dbReference>
<gene>
    <name evidence="2" type="ORF">D7X32_26905</name>
</gene>
<dbReference type="PANTHER" id="PTHR32305:SF15">
    <property type="entry name" value="PROTEIN RHSA-RELATED"/>
    <property type="match status" value="1"/>
</dbReference>
<dbReference type="NCBIfam" id="TIGR03696">
    <property type="entry name" value="Rhs_assc_core"/>
    <property type="match status" value="1"/>
</dbReference>
<dbReference type="Gene3D" id="2.180.10.10">
    <property type="entry name" value="RHS repeat-associated core"/>
    <property type="match status" value="3"/>
</dbReference>
<protein>
    <recommendedName>
        <fullName evidence="1">DUF6531 domain-containing protein</fullName>
    </recommendedName>
</protein>
<dbReference type="Proteomes" id="UP000268313">
    <property type="component" value="Unassembled WGS sequence"/>
</dbReference>
<sequence length="1924" mass="206615">MDGAANARSPAFGPPVAPSLVPVHSKLRTHIGMLPSARIALLSIILLVFAPQASLAQGSCTGWTASACDGEVMYACHCDGKPGGAYSTCTGWGCYYNPIDPIYDPQTQSQKAVCWGFGFGGPCTEASLQQYGKESTCSESCTTPPPDCSDGKCACGVNGEVLPSIGDPVNALTGESILVETDLELTSSVAPVKLTRHYTSSTKTWAQEDMARLVPKPFGANATNTNSLNWWHEYYSFIRLGSSSWVVVKGTGAVTRFTPCTGANCMATPSGGSANKRERLQSISSGYVLTEAGGRKLYFEAKHVQAGGTRVRYFLSRIVSPSGVMEATLGYAAPSGLSCPMGNTGTDSGVPYLNYVTSVSTSLHFQYANLTSATGASECVLRSVTRWGESTPAVTYSYSLDSGGVERPGQLAQVALSGRTVRYNYSSASFTSSVYTTIGNLLITKHDYSTTGAVSASTTVGEQLTLGTLTASTCVAGSNCCGVQPQKRTVYDAAAGRGDGDTGTTGYNRTYDVLADVTQSATPRLYQTTDACTVSNACSAGTERYEWACATGGLPAYEKARKNKRDFWEVYTYASPAAGTGIPASVLEKTGIKHGAQDMSGTGALEEETFAYTYGPNGEQLLSAEERPSVLGAAGQKARTFHRYDSTGRRSATIQSGWTRVFNAATGTWSSQQRWVGTFLLTVRTGESTPDPLGRTVEEHGPCLVASEAATDCPSGSLFPIKQTFYWPATETTPRRSQRQREARFPAGLASTPLETFFNTYDASGHVTEMVDSNGVTTLSTYFASGQLASQTVRLTGQPDAVTSYGYDAAHHLTSIKYPEGNYELFCYGTAGIDFCAGPLSDRLQWKAKSSNVMGTGWAEKVLYTYWPDGTLKEERYRDLSSTVRKVMSHAADAHRRPTWKKAGEGVGSFRSIVRSYDGNNNVTGIGNGFNISPAWCAAGPDGQPTSDQCSTLQYDGADRLQRIDEHPLSGVTARTCLKHDAHGNVTSVDSGLSTATDCATAVPSANASRYQFDDFGHVVEVTLAAMGSGSTAGITRFAYDGLGNQVVKQTPAMAAAHARDHLASSFDPMGRLLATVHNSPLVPGGAEGLFAQGYDESASLDASCGTLTNTRGRLLYRDDSFGRTWFSYDAEGRKLKEIRLRTGTTTCSPGTPFQNPHTLYTYTLNGNLKTVTYPYGRMATYNYGTGALTDRAESVYVWRYNSSGSTNEQLLSQIAWEPYGGLRGYRTHYVMTGLTGSVEYALGGDASAGATCATALPSVSTGDYTGRTRALWVSTLTSGTNYVPGSGNGNVLKQFYTWQANQLVNTTSCLLGATTARAEGYSHDWMLRVTGATGTLSTQGGAFTSRAFGYDGRGNRISESGEANSWALDYTSTGHPDWLMARNSTQSGAQLGYAYTYDADGRVSQKTWRSMDSQGNAFHLDFTSGPSAHGGAETVFKAVSVNGLTFNYFYDSQGQRRLKDYPTGIKDEYFYNSTQGLIVDQGNTASIAATTHPVDEYIWLDDRPVAVLRGKLDASWGHLSDGTTDCTRDGQAAACGFYHLVTDHQGKPVIMLDDRGRVTGTGEYDVFGHVNRVSVDIETPHPYAVSTSGPFGSVMKQPVIAGTSLHQRVLFDSSDLWSDVEACTAAASLGLNDTVSIRDEDTSAVLTTQMPWDPGRTFTPWFTPGAAGVRAVLNNTGFSSCSLSGSSCTCSALPTSKAEQGAVISAYEYRRFETGASPFWTPLRFPGQYHDAETDLFENWNRYFDASTGRYLQPEPMLQNAKWMEKKAKDGGSVPSYAYANNSPVRLSDPTGLDVYLFDEGFHWGVGFDVDCSPVKKNQCRFDDPTVIRIDYWCTSGWQDCLTSGDASHKEISGPLSFIGGDAEMVVTCSADCETTQRALEAVRGYCTGKYNLFTHSCRTAVRTAFSIAGCALPSDPNYPIRL</sequence>
<dbReference type="InterPro" id="IPR022385">
    <property type="entry name" value="Rhs_assc_core"/>
</dbReference>
<dbReference type="InterPro" id="IPR045351">
    <property type="entry name" value="DUF6531"/>
</dbReference>